<feature type="signal peptide" evidence="6">
    <location>
        <begin position="1"/>
        <end position="20"/>
    </location>
</feature>
<protein>
    <recommendedName>
        <fullName evidence="6">Carboxylic ester hydrolase</fullName>
        <ecNumber evidence="6">3.1.1.-</ecNumber>
    </recommendedName>
</protein>
<dbReference type="GO" id="GO:0052689">
    <property type="term" value="F:carboxylic ester hydrolase activity"/>
    <property type="evidence" value="ECO:0007669"/>
    <property type="project" value="UniProtKB-KW"/>
</dbReference>
<dbReference type="InterPro" id="IPR019826">
    <property type="entry name" value="Carboxylesterase_B_AS"/>
</dbReference>
<evidence type="ECO:0000259" key="7">
    <source>
        <dbReference type="Pfam" id="PF00135"/>
    </source>
</evidence>
<dbReference type="PANTHER" id="PTHR11559">
    <property type="entry name" value="CARBOXYLESTERASE"/>
    <property type="match status" value="1"/>
</dbReference>
<dbReference type="Gene3D" id="3.40.50.1820">
    <property type="entry name" value="alpha/beta hydrolase"/>
    <property type="match status" value="1"/>
</dbReference>
<evidence type="ECO:0000313" key="8">
    <source>
        <dbReference type="EMBL" id="CAG5106300.1"/>
    </source>
</evidence>
<gene>
    <name evidence="8" type="ORF">HICCMSTLAB_LOCUS12191</name>
</gene>
<dbReference type="SUPFAM" id="SSF53474">
    <property type="entry name" value="alpha/beta-Hydrolases"/>
    <property type="match status" value="1"/>
</dbReference>
<evidence type="ECO:0000256" key="6">
    <source>
        <dbReference type="RuleBase" id="RU361235"/>
    </source>
</evidence>
<feature type="domain" description="Carboxylesterase type B" evidence="7">
    <location>
        <begin position="24"/>
        <end position="355"/>
    </location>
</feature>
<evidence type="ECO:0000256" key="1">
    <source>
        <dbReference type="ARBA" id="ARBA00005964"/>
    </source>
</evidence>
<dbReference type="EC" id="3.1.1.-" evidence="6"/>
<dbReference type="InterPro" id="IPR050309">
    <property type="entry name" value="Type-B_Carboxylest/Lipase"/>
</dbReference>
<dbReference type="AlphaFoldDB" id="A0A8J2MS07"/>
<accession>A0A8J2MS07</accession>
<sequence>MWRFLLKIFIVSILIRLVNSRIVTIVRTNKGRVFGRALLTVQSGKEYVAFKGIPYAKPPTGRRRFKPPEEPDSWEPTLLRALTDPNPCPQFDINTLRTIGYEHCLFLNVYTPRVRSYDIRLRAVMVWIHFGAFISGSIDSNFYGPDFLIEKDVVVVAMNYRLGALGFLSLNHANCTGNAGLKDQLLALKWVQKNIKSFGGNPRKVTIFGESSGAVSVQLHKLSGASKGLFRASIAMSGSPLNSWGFSSSREAESDAFSLGRKLEINTVDKDVLLEKLYQKTSEDIVSATNWLIPDLMIFNKSLPLPFKPTVEIPVSSNGSYFITECPIKKYRERKFHQGPQIIGFTSDEALSFTRRKIFLAVGILFQIIGQQLTDNLLQPASDLSFIAGIDLTQRYLTAFGKAPIYYYRNSFDYDQSLHKIEGNNNLSGTGHADDVAHIFYMRSKRQPVGYWSDIGMHREKMVTMWTNFAKYLNPTPKGKVDPLLKIKWWPSGKKGLNLEIGKVWKLQKRPVNKRILDKERELNQC</sequence>
<feature type="domain" description="Carboxylesterase type B" evidence="7">
    <location>
        <begin position="371"/>
        <end position="490"/>
    </location>
</feature>
<dbReference type="InterPro" id="IPR002018">
    <property type="entry name" value="CarbesteraseB"/>
</dbReference>
<evidence type="ECO:0000256" key="5">
    <source>
        <dbReference type="ARBA" id="ARBA00023180"/>
    </source>
</evidence>
<dbReference type="EMBL" id="CAJNRD030001124">
    <property type="protein sequence ID" value="CAG5106300.1"/>
    <property type="molecule type" value="Genomic_DNA"/>
</dbReference>
<dbReference type="PROSITE" id="PS00122">
    <property type="entry name" value="CARBOXYLESTERASE_B_1"/>
    <property type="match status" value="1"/>
</dbReference>
<evidence type="ECO:0000256" key="3">
    <source>
        <dbReference type="ARBA" id="ARBA00022801"/>
    </source>
</evidence>
<keyword evidence="9" id="KW-1185">Reference proteome</keyword>
<dbReference type="Pfam" id="PF00135">
    <property type="entry name" value="COesterase"/>
    <property type="match status" value="2"/>
</dbReference>
<evidence type="ECO:0000256" key="2">
    <source>
        <dbReference type="ARBA" id="ARBA00022487"/>
    </source>
</evidence>
<name>A0A8J2MS07_COTCN</name>
<dbReference type="Proteomes" id="UP000786811">
    <property type="component" value="Unassembled WGS sequence"/>
</dbReference>
<comment type="similarity">
    <text evidence="1 6">Belongs to the type-B carboxylesterase/lipase family.</text>
</comment>
<feature type="chain" id="PRO_5035338411" description="Carboxylic ester hydrolase" evidence="6">
    <location>
        <begin position="21"/>
        <end position="526"/>
    </location>
</feature>
<keyword evidence="6" id="KW-0732">Signal</keyword>
<dbReference type="InterPro" id="IPR029058">
    <property type="entry name" value="AB_hydrolase_fold"/>
</dbReference>
<organism evidence="8 9">
    <name type="scientific">Cotesia congregata</name>
    <name type="common">Parasitoid wasp</name>
    <name type="synonym">Apanteles congregatus</name>
    <dbReference type="NCBI Taxonomy" id="51543"/>
    <lineage>
        <taxon>Eukaryota</taxon>
        <taxon>Metazoa</taxon>
        <taxon>Ecdysozoa</taxon>
        <taxon>Arthropoda</taxon>
        <taxon>Hexapoda</taxon>
        <taxon>Insecta</taxon>
        <taxon>Pterygota</taxon>
        <taxon>Neoptera</taxon>
        <taxon>Endopterygota</taxon>
        <taxon>Hymenoptera</taxon>
        <taxon>Apocrita</taxon>
        <taxon>Ichneumonoidea</taxon>
        <taxon>Braconidae</taxon>
        <taxon>Microgastrinae</taxon>
        <taxon>Cotesia</taxon>
    </lineage>
</organism>
<comment type="caution">
    <text evidence="8">The sequence shown here is derived from an EMBL/GenBank/DDBJ whole genome shotgun (WGS) entry which is preliminary data.</text>
</comment>
<evidence type="ECO:0000313" key="9">
    <source>
        <dbReference type="Proteomes" id="UP000786811"/>
    </source>
</evidence>
<proteinExistence type="inferred from homology"/>
<keyword evidence="2" id="KW-0719">Serine esterase</keyword>
<reference evidence="8" key="1">
    <citation type="submission" date="2021-04" db="EMBL/GenBank/DDBJ databases">
        <authorList>
            <person name="Chebbi M.A.C M."/>
        </authorList>
    </citation>
    <scope>NUCLEOTIDE SEQUENCE</scope>
</reference>
<keyword evidence="4" id="KW-1015">Disulfide bond</keyword>
<keyword evidence="5" id="KW-0325">Glycoprotein</keyword>
<keyword evidence="3 6" id="KW-0378">Hydrolase</keyword>
<dbReference type="OrthoDB" id="19653at2759"/>
<evidence type="ECO:0000256" key="4">
    <source>
        <dbReference type="ARBA" id="ARBA00023157"/>
    </source>
</evidence>